<sequence>MDQDNPDLGLNLANYLEGGWDWVHTVASDPRVEHLLQEDVEDCWIRVCPLDRLAERVPGLAGAVTADPDLDDGSPLVWPAMTQFALILDQPAHVEEIHGEIEHLSRTVDLRKTLDAAQATGRHALGFSLDSNPGGDVLISLVGMMTGIDLDAELNALIQVLTGAGYQVTPDTQDEPCTSVTARRPPPDHLTGTGMSASPAGTLRAGSWKGRARCRARRG</sequence>
<name>A0A5D0TQW7_9ACTN</name>
<comment type="caution">
    <text evidence="2">The sequence shown here is derived from an EMBL/GenBank/DDBJ whole genome shotgun (WGS) entry which is preliminary data.</text>
</comment>
<accession>A0A5D0TQW7</accession>
<dbReference type="Proteomes" id="UP000322634">
    <property type="component" value="Unassembled WGS sequence"/>
</dbReference>
<gene>
    <name evidence="2" type="ORF">FXF65_38190</name>
</gene>
<dbReference type="EMBL" id="VSFF01000016">
    <property type="protein sequence ID" value="TYC08711.1"/>
    <property type="molecule type" value="Genomic_DNA"/>
</dbReference>
<feature type="compositionally biased region" description="Polar residues" evidence="1">
    <location>
        <begin position="172"/>
        <end position="181"/>
    </location>
</feature>
<dbReference type="OrthoDB" id="9986372at2"/>
<keyword evidence="3" id="KW-1185">Reference proteome</keyword>
<reference evidence="2 3" key="1">
    <citation type="submission" date="2019-08" db="EMBL/GenBank/DDBJ databases">
        <title>Actinomadura sp. nov. CYP1-5 isolated from mountain soil.</title>
        <authorList>
            <person name="Songsumanus A."/>
            <person name="Kuncharoen N."/>
            <person name="Kudo T."/>
            <person name="Yuki M."/>
            <person name="Igarashi Y."/>
            <person name="Tanasupawat S."/>
        </authorList>
    </citation>
    <scope>NUCLEOTIDE SEQUENCE [LARGE SCALE GENOMIC DNA]</scope>
    <source>
        <strain evidence="2 3">GKU157</strain>
    </source>
</reference>
<evidence type="ECO:0000313" key="2">
    <source>
        <dbReference type="EMBL" id="TYC08711.1"/>
    </source>
</evidence>
<dbReference type="RefSeq" id="WP_148355116.1">
    <property type="nucleotide sequence ID" value="NZ_JBHSBF010000026.1"/>
</dbReference>
<evidence type="ECO:0000256" key="1">
    <source>
        <dbReference type="SAM" id="MobiDB-lite"/>
    </source>
</evidence>
<organism evidence="2 3">
    <name type="scientific">Actinomadura syzygii</name>
    <dbReference type="NCBI Taxonomy" id="1427538"/>
    <lineage>
        <taxon>Bacteria</taxon>
        <taxon>Bacillati</taxon>
        <taxon>Actinomycetota</taxon>
        <taxon>Actinomycetes</taxon>
        <taxon>Streptosporangiales</taxon>
        <taxon>Thermomonosporaceae</taxon>
        <taxon>Actinomadura</taxon>
    </lineage>
</organism>
<evidence type="ECO:0000313" key="3">
    <source>
        <dbReference type="Proteomes" id="UP000322634"/>
    </source>
</evidence>
<dbReference type="AlphaFoldDB" id="A0A5D0TQW7"/>
<proteinExistence type="predicted"/>
<feature type="region of interest" description="Disordered" evidence="1">
    <location>
        <begin position="172"/>
        <end position="209"/>
    </location>
</feature>
<protein>
    <submittedName>
        <fullName evidence="2">Uncharacterized protein</fullName>
    </submittedName>
</protein>